<accession>A0A1G7VTI9</accession>
<proteinExistence type="predicted"/>
<dbReference type="OrthoDB" id="3517177at2"/>
<evidence type="ECO:0000256" key="1">
    <source>
        <dbReference type="SAM" id="MobiDB-lite"/>
    </source>
</evidence>
<feature type="transmembrane region" description="Helical" evidence="2">
    <location>
        <begin position="200"/>
        <end position="221"/>
    </location>
</feature>
<gene>
    <name evidence="3" type="ORF">SAMN05421505_10630</name>
</gene>
<evidence type="ECO:0000313" key="4">
    <source>
        <dbReference type="Proteomes" id="UP000198923"/>
    </source>
</evidence>
<dbReference type="Proteomes" id="UP000198923">
    <property type="component" value="Unassembled WGS sequence"/>
</dbReference>
<evidence type="ECO:0000256" key="2">
    <source>
        <dbReference type="SAM" id="Phobius"/>
    </source>
</evidence>
<name>A0A1G7VTI9_9ACTN</name>
<organism evidence="3 4">
    <name type="scientific">Sinosporangium album</name>
    <dbReference type="NCBI Taxonomy" id="504805"/>
    <lineage>
        <taxon>Bacteria</taxon>
        <taxon>Bacillati</taxon>
        <taxon>Actinomycetota</taxon>
        <taxon>Actinomycetes</taxon>
        <taxon>Streptosporangiales</taxon>
        <taxon>Streptosporangiaceae</taxon>
        <taxon>Sinosporangium</taxon>
    </lineage>
</organism>
<keyword evidence="2" id="KW-1133">Transmembrane helix</keyword>
<dbReference type="AlphaFoldDB" id="A0A1G7VTI9"/>
<protein>
    <recommendedName>
        <fullName evidence="5">Protein kinase domain-containing protein</fullName>
    </recommendedName>
</protein>
<keyword evidence="4" id="KW-1185">Reference proteome</keyword>
<dbReference type="STRING" id="504805.SAMN05421505_10630"/>
<sequence length="407" mass="43059">MADPRLLGGRYRLLSRVDQAGTTWQARDERAQRDVTVADARQPLPRLSPELRHPSVVAVLDVVPGDGRAWVVTEPVPGHPLARVVRSEGPLGVEAAARLGLDLLGALEAAHRAGVWLLVGPDTVTVTPDGWAVVTWFAASPRHGWRDLAEVLSLASGVSEGPLAALVGRLISEPGLAPDVVRGELDRLLPRRHPVRRKPVMWASAVLAVLVAGVGVGVALLPGDDAPRKPQAAASSTASGYVDPPPFATRPDPCTLLSPVQLEELDVETVSDNTVGSEECVFGHHSRFAHAPRSMQFLLTVKVKRYSDADQAHKALFELTEQTTRGAGTGEGVTRTKPRPVTGVGGEAVAGEVIMTGSFGASVITRVGNLMVTAQYGRGSDIDTGDRAAQGAMKAAGWLVESLLRSR</sequence>
<keyword evidence="2" id="KW-0472">Membrane</keyword>
<feature type="region of interest" description="Disordered" evidence="1">
    <location>
        <begin position="225"/>
        <end position="250"/>
    </location>
</feature>
<dbReference type="SUPFAM" id="SSF56112">
    <property type="entry name" value="Protein kinase-like (PK-like)"/>
    <property type="match status" value="1"/>
</dbReference>
<evidence type="ECO:0008006" key="5">
    <source>
        <dbReference type="Google" id="ProtNLM"/>
    </source>
</evidence>
<dbReference type="EMBL" id="FNCN01000006">
    <property type="protein sequence ID" value="SDG62848.1"/>
    <property type="molecule type" value="Genomic_DNA"/>
</dbReference>
<keyword evidence="2" id="KW-0812">Transmembrane</keyword>
<dbReference type="Gene3D" id="1.10.510.10">
    <property type="entry name" value="Transferase(Phosphotransferase) domain 1"/>
    <property type="match status" value="1"/>
</dbReference>
<reference evidence="3 4" key="1">
    <citation type="submission" date="2016-10" db="EMBL/GenBank/DDBJ databases">
        <authorList>
            <person name="de Groot N.N."/>
        </authorList>
    </citation>
    <scope>NUCLEOTIDE SEQUENCE [LARGE SCALE GENOMIC DNA]</scope>
    <source>
        <strain evidence="3 4">CPCC 201354</strain>
    </source>
</reference>
<dbReference type="InterPro" id="IPR011009">
    <property type="entry name" value="Kinase-like_dom_sf"/>
</dbReference>
<evidence type="ECO:0000313" key="3">
    <source>
        <dbReference type="EMBL" id="SDG62848.1"/>
    </source>
</evidence>
<dbReference type="RefSeq" id="WP_143020173.1">
    <property type="nucleotide sequence ID" value="NZ_FNCN01000006.1"/>
</dbReference>